<evidence type="ECO:0000259" key="1">
    <source>
        <dbReference type="Pfam" id="PF08100"/>
    </source>
</evidence>
<accession>A0A8J7KG60</accession>
<dbReference type="GO" id="GO:0003677">
    <property type="term" value="F:DNA binding"/>
    <property type="evidence" value="ECO:0007669"/>
    <property type="project" value="UniProtKB-KW"/>
</dbReference>
<evidence type="ECO:0000313" key="3">
    <source>
        <dbReference type="Proteomes" id="UP000622552"/>
    </source>
</evidence>
<organism evidence="2 3">
    <name type="scientific">Longispora fulva</name>
    <dbReference type="NCBI Taxonomy" id="619741"/>
    <lineage>
        <taxon>Bacteria</taxon>
        <taxon>Bacillati</taxon>
        <taxon>Actinomycetota</taxon>
        <taxon>Actinomycetes</taxon>
        <taxon>Micromonosporales</taxon>
        <taxon>Micromonosporaceae</taxon>
        <taxon>Longispora</taxon>
    </lineage>
</organism>
<feature type="domain" description="O-methyltransferase dimerisation" evidence="1">
    <location>
        <begin position="17"/>
        <end position="88"/>
    </location>
</feature>
<dbReference type="Gene3D" id="1.10.10.10">
    <property type="entry name" value="Winged helix-like DNA-binding domain superfamily/Winged helix DNA-binding domain"/>
    <property type="match status" value="1"/>
</dbReference>
<dbReference type="Proteomes" id="UP000622552">
    <property type="component" value="Unassembled WGS sequence"/>
</dbReference>
<comment type="caution">
    <text evidence="2">The sequence shown here is derived from an EMBL/GenBank/DDBJ whole genome shotgun (WGS) entry which is preliminary data.</text>
</comment>
<dbReference type="InterPro" id="IPR012967">
    <property type="entry name" value="COMT_dimerisation"/>
</dbReference>
<dbReference type="InterPro" id="IPR036390">
    <property type="entry name" value="WH_DNA-bd_sf"/>
</dbReference>
<gene>
    <name evidence="2" type="ORF">IW245_000793</name>
</gene>
<dbReference type="EMBL" id="JADOUF010000001">
    <property type="protein sequence ID" value="MBG6134599.1"/>
    <property type="molecule type" value="Genomic_DNA"/>
</dbReference>
<dbReference type="AlphaFoldDB" id="A0A8J7KG60"/>
<dbReference type="GO" id="GO:0046983">
    <property type="term" value="F:protein dimerization activity"/>
    <property type="evidence" value="ECO:0007669"/>
    <property type="project" value="InterPro"/>
</dbReference>
<name>A0A8J7KG60_9ACTN</name>
<dbReference type="InterPro" id="IPR036388">
    <property type="entry name" value="WH-like_DNA-bd_sf"/>
</dbReference>
<proteinExistence type="predicted"/>
<sequence length="107" mass="11352">MTTRSIFPAEVVGRPHVLEILAALEHRPATLAALRAACRASRTTTVSVLRTLAACGVLRRADTSGTWDSTASEQVEYSLTPAGRALVAGLWDLDSWTAAYGQPASGR</sequence>
<keyword evidence="3" id="KW-1185">Reference proteome</keyword>
<evidence type="ECO:0000313" key="2">
    <source>
        <dbReference type="EMBL" id="MBG6134599.1"/>
    </source>
</evidence>
<keyword evidence="2" id="KW-0238">DNA-binding</keyword>
<dbReference type="Pfam" id="PF08100">
    <property type="entry name" value="Dimerisation"/>
    <property type="match status" value="1"/>
</dbReference>
<reference evidence="2" key="1">
    <citation type="submission" date="2020-11" db="EMBL/GenBank/DDBJ databases">
        <title>Sequencing the genomes of 1000 actinobacteria strains.</title>
        <authorList>
            <person name="Klenk H.-P."/>
        </authorList>
    </citation>
    <scope>NUCLEOTIDE SEQUENCE</scope>
    <source>
        <strain evidence="2">DSM 45356</strain>
    </source>
</reference>
<dbReference type="RefSeq" id="WP_197001814.1">
    <property type="nucleotide sequence ID" value="NZ_BONS01000023.1"/>
</dbReference>
<dbReference type="SUPFAM" id="SSF46785">
    <property type="entry name" value="Winged helix' DNA-binding domain"/>
    <property type="match status" value="1"/>
</dbReference>
<protein>
    <submittedName>
        <fullName evidence="2">DNA-binding HxlR family transcriptional regulator</fullName>
    </submittedName>
</protein>